<dbReference type="EMBL" id="AZIL01000873">
    <property type="protein sequence ID" value="EWM25617.1"/>
    <property type="molecule type" value="Genomic_DNA"/>
</dbReference>
<sequence length="194" mass="22218">MDQLPCLSLSRSVVYLFEYISDITRKTISLASNIWQCTRRRARPSWQGSSLSASQLVCRGPYLFLSTTKKHDHESRLHLTPRPMSCEAEILYQMQFCGLTPILRVPYRLPETILCKGFARNLANSYFDLLPSCNIHSYRGRSAFTKRVQNAFLGRVDYLYVSFMLDSKQENACNALQITRSFLIVPGMTLCARG</sequence>
<comment type="caution">
    <text evidence="1">The sequence shown here is derived from an EMBL/GenBank/DDBJ whole genome shotgun (WGS) entry which is preliminary data.</text>
</comment>
<proteinExistence type="predicted"/>
<evidence type="ECO:0000313" key="1">
    <source>
        <dbReference type="EMBL" id="EWM25617.1"/>
    </source>
</evidence>
<dbReference type="Proteomes" id="UP000019335">
    <property type="component" value="Chromosome 11"/>
</dbReference>
<name>W7THP0_9STRA</name>
<reference evidence="1 2" key="1">
    <citation type="journal article" date="2014" name="Mol. Plant">
        <title>Chromosome Scale Genome Assembly and Transcriptome Profiling of Nannochloropsis gaditana in Nitrogen Depletion.</title>
        <authorList>
            <person name="Corteggiani Carpinelli E."/>
            <person name="Telatin A."/>
            <person name="Vitulo N."/>
            <person name="Forcato C."/>
            <person name="D'Angelo M."/>
            <person name="Schiavon R."/>
            <person name="Vezzi A."/>
            <person name="Giacometti G.M."/>
            <person name="Morosinotto T."/>
            <person name="Valle G."/>
        </authorList>
    </citation>
    <scope>NUCLEOTIDE SEQUENCE [LARGE SCALE GENOMIC DNA]</scope>
    <source>
        <strain evidence="1 2">B-31</strain>
    </source>
</reference>
<gene>
    <name evidence="1" type="ORF">Naga_100251g2</name>
</gene>
<evidence type="ECO:0000313" key="2">
    <source>
        <dbReference type="Proteomes" id="UP000019335"/>
    </source>
</evidence>
<keyword evidence="2" id="KW-1185">Reference proteome</keyword>
<accession>W7THP0</accession>
<dbReference type="AlphaFoldDB" id="W7THP0"/>
<protein>
    <submittedName>
        <fullName evidence="1">Uncharacterized protein</fullName>
    </submittedName>
</protein>
<organism evidence="1 2">
    <name type="scientific">Nannochloropsis gaditana</name>
    <dbReference type="NCBI Taxonomy" id="72520"/>
    <lineage>
        <taxon>Eukaryota</taxon>
        <taxon>Sar</taxon>
        <taxon>Stramenopiles</taxon>
        <taxon>Ochrophyta</taxon>
        <taxon>Eustigmatophyceae</taxon>
        <taxon>Eustigmatales</taxon>
        <taxon>Monodopsidaceae</taxon>
        <taxon>Nannochloropsis</taxon>
    </lineage>
</organism>